<keyword evidence="2" id="KW-1185">Reference proteome</keyword>
<sequence>MADNCFVYNASDSSLIVKYGDLDLTPAIVSNESDAVLVTPEKSDATIVSSINGEHSAADVSRITGGKIKIKMVKGSPALETIKELLIIGQDDGIKAQTITIDSLNSGMHMDLTCCLVSAPENFFAWGAGSSLFEEVEFTFARIKNYKRPNK</sequence>
<proteinExistence type="predicted"/>
<protein>
    <submittedName>
        <fullName evidence="1">Uncharacterized protein</fullName>
    </submittedName>
</protein>
<comment type="caution">
    <text evidence="1">The sequence shown here is derived from an EMBL/GenBank/DDBJ whole genome shotgun (WGS) entry which is preliminary data.</text>
</comment>
<organism evidence="1 2">
    <name type="scientific">Formosimonas limnophila</name>
    <dbReference type="NCBI Taxonomy" id="1384487"/>
    <lineage>
        <taxon>Bacteria</taxon>
        <taxon>Pseudomonadati</taxon>
        <taxon>Pseudomonadota</taxon>
        <taxon>Betaproteobacteria</taxon>
        <taxon>Burkholderiales</taxon>
        <taxon>Burkholderiaceae</taxon>
        <taxon>Formosimonas</taxon>
    </lineage>
</organism>
<name>A0A8J3FZ76_9BURK</name>
<dbReference type="AlphaFoldDB" id="A0A8J3FZ76"/>
<reference evidence="1" key="1">
    <citation type="journal article" date="2014" name="Int. J. Syst. Evol. Microbiol.">
        <title>Complete genome sequence of Corynebacterium casei LMG S-19264T (=DSM 44701T), isolated from a smear-ripened cheese.</title>
        <authorList>
            <consortium name="US DOE Joint Genome Institute (JGI-PGF)"/>
            <person name="Walter F."/>
            <person name="Albersmeier A."/>
            <person name="Kalinowski J."/>
            <person name="Ruckert C."/>
        </authorList>
    </citation>
    <scope>NUCLEOTIDE SEQUENCE</scope>
    <source>
        <strain evidence="1">KCTC 32501</strain>
    </source>
</reference>
<evidence type="ECO:0000313" key="2">
    <source>
        <dbReference type="Proteomes" id="UP000614287"/>
    </source>
</evidence>
<reference evidence="1" key="2">
    <citation type="submission" date="2020-09" db="EMBL/GenBank/DDBJ databases">
        <authorList>
            <person name="Sun Q."/>
            <person name="Kim S."/>
        </authorList>
    </citation>
    <scope>NUCLEOTIDE SEQUENCE</scope>
    <source>
        <strain evidence="1">KCTC 32501</strain>
    </source>
</reference>
<dbReference type="Proteomes" id="UP000614287">
    <property type="component" value="Unassembled WGS sequence"/>
</dbReference>
<gene>
    <name evidence="1" type="ORF">GCM10009007_03430</name>
</gene>
<evidence type="ECO:0000313" key="1">
    <source>
        <dbReference type="EMBL" id="GHA66278.1"/>
    </source>
</evidence>
<dbReference type="EMBL" id="BMZG01000002">
    <property type="protein sequence ID" value="GHA66278.1"/>
    <property type="molecule type" value="Genomic_DNA"/>
</dbReference>
<dbReference type="RefSeq" id="WP_189490739.1">
    <property type="nucleotide sequence ID" value="NZ_BMZG01000002.1"/>
</dbReference>
<accession>A0A8J3FZ76</accession>